<dbReference type="KEGG" id="hdn:Hden_2179"/>
<keyword evidence="5" id="KW-1185">Reference proteome</keyword>
<dbReference type="AlphaFoldDB" id="D8JQM3"/>
<protein>
    <submittedName>
        <fullName evidence="4">PRC-barrel domain protein</fullName>
    </submittedName>
</protein>
<dbReference type="EMBL" id="CP002083">
    <property type="protein sequence ID" value="ADJ23977.1"/>
    <property type="molecule type" value="Genomic_DNA"/>
</dbReference>
<organism evidence="4 5">
    <name type="scientific">Hyphomicrobium denitrificans (strain ATCC 51888 / DSM 1869 / NCIMB 11706 / TK 0415)</name>
    <dbReference type="NCBI Taxonomy" id="582899"/>
    <lineage>
        <taxon>Bacteria</taxon>
        <taxon>Pseudomonadati</taxon>
        <taxon>Pseudomonadota</taxon>
        <taxon>Alphaproteobacteria</taxon>
        <taxon>Hyphomicrobiales</taxon>
        <taxon>Hyphomicrobiaceae</taxon>
        <taxon>Hyphomicrobium</taxon>
    </lineage>
</organism>
<feature type="signal peptide" evidence="2">
    <location>
        <begin position="1"/>
        <end position="22"/>
    </location>
</feature>
<sequence precursor="true">MSPKLFALAFLTLSAGTLPALADDVFLTEQKSTEYLAKDRLIGVNVHNGDGKVIGDIEDLIVDGDNKIIGAIVGVGGLLGVGEKKVAVSLPSLNIEAAEKGIVISLPTATKEALTAAPAYKRANPPKGWLQRAAEKGEEIRDKSGPAYEKAKETAKEAYESAKEKAGPALEKAKQEAQDALAKAKEAAQPAQTPPEAPKN</sequence>
<name>D8JQM3_HYPDA</name>
<keyword evidence="2" id="KW-0732">Signal</keyword>
<dbReference type="HOGENOM" id="CLU_103696_0_0_5"/>
<evidence type="ECO:0000256" key="1">
    <source>
        <dbReference type="SAM" id="MobiDB-lite"/>
    </source>
</evidence>
<dbReference type="Proteomes" id="UP000002033">
    <property type="component" value="Chromosome"/>
</dbReference>
<dbReference type="eggNOG" id="COG1873">
    <property type="taxonomic scope" value="Bacteria"/>
</dbReference>
<evidence type="ECO:0000259" key="3">
    <source>
        <dbReference type="Pfam" id="PF05239"/>
    </source>
</evidence>
<feature type="compositionally biased region" description="Basic and acidic residues" evidence="1">
    <location>
        <begin position="134"/>
        <end position="186"/>
    </location>
</feature>
<reference evidence="5" key="1">
    <citation type="journal article" date="2011" name="J. Bacteriol.">
        <title>Genome sequences of eight morphologically diverse alphaproteobacteria.</title>
        <authorList>
            <consortium name="US DOE Joint Genome Institute"/>
            <person name="Brown P.J."/>
            <person name="Kysela D.T."/>
            <person name="Buechlein A."/>
            <person name="Hemmerich C."/>
            <person name="Brun Y.V."/>
        </authorList>
    </citation>
    <scope>NUCLEOTIDE SEQUENCE [LARGE SCALE GENOMIC DNA]</scope>
    <source>
        <strain evidence="5">ATCC 51888 / DSM 1869 / NCIB 11706 / TK 0415</strain>
    </source>
</reference>
<evidence type="ECO:0000313" key="4">
    <source>
        <dbReference type="EMBL" id="ADJ23977.1"/>
    </source>
</evidence>
<dbReference type="OrthoDB" id="7933206at2"/>
<dbReference type="SUPFAM" id="SSF50346">
    <property type="entry name" value="PRC-barrel domain"/>
    <property type="match status" value="1"/>
</dbReference>
<feature type="domain" description="PRC-barrel" evidence="3">
    <location>
        <begin position="39"/>
        <end position="107"/>
    </location>
</feature>
<proteinExistence type="predicted"/>
<dbReference type="RefSeq" id="WP_013216136.1">
    <property type="nucleotide sequence ID" value="NC_014313.1"/>
</dbReference>
<gene>
    <name evidence="4" type="ordered locus">Hden_2179</name>
</gene>
<accession>D8JQM3</accession>
<evidence type="ECO:0000256" key="2">
    <source>
        <dbReference type="SAM" id="SignalP"/>
    </source>
</evidence>
<dbReference type="InterPro" id="IPR011033">
    <property type="entry name" value="PRC_barrel-like_sf"/>
</dbReference>
<dbReference type="Gene3D" id="2.30.30.240">
    <property type="entry name" value="PRC-barrel domain"/>
    <property type="match status" value="1"/>
</dbReference>
<feature type="region of interest" description="Disordered" evidence="1">
    <location>
        <begin position="134"/>
        <end position="200"/>
    </location>
</feature>
<dbReference type="PANTHER" id="PTHR36505:SF1">
    <property type="entry name" value="BLR1072 PROTEIN"/>
    <property type="match status" value="1"/>
</dbReference>
<dbReference type="InterPro" id="IPR027275">
    <property type="entry name" value="PRC-brl_dom"/>
</dbReference>
<evidence type="ECO:0000313" key="5">
    <source>
        <dbReference type="Proteomes" id="UP000002033"/>
    </source>
</evidence>
<dbReference type="Pfam" id="PF05239">
    <property type="entry name" value="PRC"/>
    <property type="match status" value="1"/>
</dbReference>
<dbReference type="STRING" id="582899.Hden_2179"/>
<dbReference type="PANTHER" id="PTHR36505">
    <property type="entry name" value="BLR1072 PROTEIN"/>
    <property type="match status" value="1"/>
</dbReference>
<feature type="chain" id="PRO_5003116130" evidence="2">
    <location>
        <begin position="23"/>
        <end position="200"/>
    </location>
</feature>